<accession>A0ABN6Y5V0</accession>
<gene>
    <name evidence="1" type="ORF">GCM10025867_47990</name>
</gene>
<dbReference type="RefSeq" id="WP_286347402.1">
    <property type="nucleotide sequence ID" value="NZ_AP027733.1"/>
</dbReference>
<keyword evidence="1" id="KW-0614">Plasmid</keyword>
<reference evidence="2" key="1">
    <citation type="journal article" date="2019" name="Int. J. Syst. Evol. Microbiol.">
        <title>The Global Catalogue of Microorganisms (GCM) 10K type strain sequencing project: providing services to taxonomists for standard genome sequencing and annotation.</title>
        <authorList>
            <consortium name="The Broad Institute Genomics Platform"/>
            <consortium name="The Broad Institute Genome Sequencing Center for Infectious Disease"/>
            <person name="Wu L."/>
            <person name="Ma J."/>
        </authorList>
    </citation>
    <scope>NUCLEOTIDE SEQUENCE [LARGE SCALE GENOMIC DNA]</scope>
    <source>
        <strain evidence="2">NBRC 108728</strain>
    </source>
</reference>
<geneLocation type="plasmid" evidence="1 2">
    <name>pNBRC108728a</name>
</geneLocation>
<proteinExistence type="predicted"/>
<evidence type="ECO:0000313" key="1">
    <source>
        <dbReference type="EMBL" id="BDZ52558.1"/>
    </source>
</evidence>
<sequence length="107" mass="11973">MNDDPTWTVSDQAQYDSDDLIDRLRRASASLTALAMDRDGSEAERLLGKRDGVDAALLVAINAPDWATAYFDLSRLVEEAPPREAEGWQLARGYAVEYFRNRPISVI</sequence>
<keyword evidence="2" id="KW-1185">Reference proteome</keyword>
<dbReference type="EMBL" id="AP027733">
    <property type="protein sequence ID" value="BDZ52558.1"/>
    <property type="molecule type" value="Genomic_DNA"/>
</dbReference>
<evidence type="ECO:0000313" key="2">
    <source>
        <dbReference type="Proteomes" id="UP001321486"/>
    </source>
</evidence>
<dbReference type="Proteomes" id="UP001321486">
    <property type="component" value="Plasmid pNBRC108728a"/>
</dbReference>
<name>A0ABN6Y5V0_9MICO</name>
<protein>
    <submittedName>
        <fullName evidence="1">Uncharacterized protein</fullName>
    </submittedName>
</protein>
<organism evidence="1 2">
    <name type="scientific">Frondihabitans sucicola</name>
    <dbReference type="NCBI Taxonomy" id="1268041"/>
    <lineage>
        <taxon>Bacteria</taxon>
        <taxon>Bacillati</taxon>
        <taxon>Actinomycetota</taxon>
        <taxon>Actinomycetes</taxon>
        <taxon>Micrococcales</taxon>
        <taxon>Microbacteriaceae</taxon>
        <taxon>Frondihabitans</taxon>
    </lineage>
</organism>